<evidence type="ECO:0000313" key="2">
    <source>
        <dbReference type="EMBL" id="KAF2679490.1"/>
    </source>
</evidence>
<sequence>MPNSVRIDWGLSFRSATDRAESASVYLPPHEAQRNTQSDYVQRALASSKLATRSTRTRGRRSRRAPAAQTARGRSQIGTQGQPGGVSLHSHIRVIPHRQSTENNLGHLYEDDTPTFRSQSMQFLSSYDESRRGSATSEGSTSTYTPAATFADMARGYNKKDMEGMERPTSGPMPLAGFVRLQPGRNRKGNKSWRPLQPSDLGGEDGLEGDGSSSPADVSEFRPFDLSRPPSTQFTQTKASPFTSLSIVTGTAAENKANEFSAFPNEDSGETSPTDTRFDVVENYMRLFGKLPDLIRLHEQTGDFDGQIVFIGHPNRDVSAHQWSLASFQWVNIGLWSHTRCRVEGSLASERIPKTGFSYNSIEYFKFAAEQLEKRIKEFGRTKEEPNTTKPRPSLTEADRMASLSTATSSPSDTFPTFAHANRTRETPNARSAGHSSIRNIAREYLEDPFVTPAKPPQPAIPTSLRFRGVGAVAAGSVDFGYQFPITSTVASGPFESQQKNVDPQTAYIQRERDRLETVHRGEVSRDSPAHLREVGFGEEASSAFATPAVRVNINQLQAPLSPEDLHNRQQIKNRLKELGNQARRPSQPTEQRVAIPDVPMLNTNIRSLFPPGPTVANPYRGVSTLNANAAPYTGLPATVRAPEKPESEGTAVNAPPPANLYFSDPDGGRQSHSHEIANGLGQQAPTRQNLNGPFFAESMPTAHDPTASLTFRVSDDEKLVNWFCDGQRPFRQQEYAKSLIATAPASHRPRHFGAIGEGSAKDQDRTKYENTSFFARVLENLSEYAEESRTGVRSSYFTRAWTPTHPSKCDPSPEGNNSFFENAQSTSPQGLRAPARLHSTLQLSQQGGEGRPISGIRTRFGSTADGGYSGY</sequence>
<dbReference type="OrthoDB" id="10251048at2759"/>
<feature type="region of interest" description="Disordered" evidence="1">
    <location>
        <begin position="161"/>
        <end position="239"/>
    </location>
</feature>
<dbReference type="AlphaFoldDB" id="A0A6G1INC4"/>
<feature type="compositionally biased region" description="Polar residues" evidence="1">
    <location>
        <begin position="229"/>
        <end position="239"/>
    </location>
</feature>
<accession>A0A6G1INC4</accession>
<evidence type="ECO:0000313" key="3">
    <source>
        <dbReference type="Proteomes" id="UP000799291"/>
    </source>
</evidence>
<feature type="region of interest" description="Disordered" evidence="1">
    <location>
        <begin position="124"/>
        <end position="146"/>
    </location>
</feature>
<organism evidence="2 3">
    <name type="scientific">Lentithecium fluviatile CBS 122367</name>
    <dbReference type="NCBI Taxonomy" id="1168545"/>
    <lineage>
        <taxon>Eukaryota</taxon>
        <taxon>Fungi</taxon>
        <taxon>Dikarya</taxon>
        <taxon>Ascomycota</taxon>
        <taxon>Pezizomycotina</taxon>
        <taxon>Dothideomycetes</taxon>
        <taxon>Pleosporomycetidae</taxon>
        <taxon>Pleosporales</taxon>
        <taxon>Massarineae</taxon>
        <taxon>Lentitheciaceae</taxon>
        <taxon>Lentithecium</taxon>
    </lineage>
</organism>
<proteinExistence type="predicted"/>
<feature type="compositionally biased region" description="Polar residues" evidence="1">
    <location>
        <begin position="815"/>
        <end position="830"/>
    </location>
</feature>
<feature type="compositionally biased region" description="Basic residues" evidence="1">
    <location>
        <begin position="55"/>
        <end position="64"/>
    </location>
</feature>
<protein>
    <submittedName>
        <fullName evidence="2">Uncharacterized protein</fullName>
    </submittedName>
</protein>
<feature type="region of interest" description="Disordered" evidence="1">
    <location>
        <begin position="49"/>
        <end position="87"/>
    </location>
</feature>
<evidence type="ECO:0000256" key="1">
    <source>
        <dbReference type="SAM" id="MobiDB-lite"/>
    </source>
</evidence>
<dbReference type="EMBL" id="MU005603">
    <property type="protein sequence ID" value="KAF2679490.1"/>
    <property type="molecule type" value="Genomic_DNA"/>
</dbReference>
<keyword evidence="3" id="KW-1185">Reference proteome</keyword>
<dbReference type="Proteomes" id="UP000799291">
    <property type="component" value="Unassembled WGS sequence"/>
</dbReference>
<reference evidence="2" key="1">
    <citation type="journal article" date="2020" name="Stud. Mycol.">
        <title>101 Dothideomycetes genomes: a test case for predicting lifestyles and emergence of pathogens.</title>
        <authorList>
            <person name="Haridas S."/>
            <person name="Albert R."/>
            <person name="Binder M."/>
            <person name="Bloem J."/>
            <person name="Labutti K."/>
            <person name="Salamov A."/>
            <person name="Andreopoulos B."/>
            <person name="Baker S."/>
            <person name="Barry K."/>
            <person name="Bills G."/>
            <person name="Bluhm B."/>
            <person name="Cannon C."/>
            <person name="Castanera R."/>
            <person name="Culley D."/>
            <person name="Daum C."/>
            <person name="Ezra D."/>
            <person name="Gonzalez J."/>
            <person name="Henrissat B."/>
            <person name="Kuo A."/>
            <person name="Liang C."/>
            <person name="Lipzen A."/>
            <person name="Lutzoni F."/>
            <person name="Magnuson J."/>
            <person name="Mondo S."/>
            <person name="Nolan M."/>
            <person name="Ohm R."/>
            <person name="Pangilinan J."/>
            <person name="Park H.-J."/>
            <person name="Ramirez L."/>
            <person name="Alfaro M."/>
            <person name="Sun H."/>
            <person name="Tritt A."/>
            <person name="Yoshinaga Y."/>
            <person name="Zwiers L.-H."/>
            <person name="Turgeon B."/>
            <person name="Goodwin S."/>
            <person name="Spatafora J."/>
            <person name="Crous P."/>
            <person name="Grigoriev I."/>
        </authorList>
    </citation>
    <scope>NUCLEOTIDE SEQUENCE</scope>
    <source>
        <strain evidence="2">CBS 122367</strain>
    </source>
</reference>
<feature type="region of interest" description="Disordered" evidence="1">
    <location>
        <begin position="379"/>
        <end position="436"/>
    </location>
</feature>
<feature type="region of interest" description="Disordered" evidence="1">
    <location>
        <begin position="844"/>
        <end position="872"/>
    </location>
</feature>
<feature type="region of interest" description="Disordered" evidence="1">
    <location>
        <begin position="806"/>
        <end position="832"/>
    </location>
</feature>
<feature type="compositionally biased region" description="Polar residues" evidence="1">
    <location>
        <begin position="403"/>
        <end position="415"/>
    </location>
</feature>
<gene>
    <name evidence="2" type="ORF">K458DRAFT_490582</name>
</gene>
<feature type="region of interest" description="Disordered" evidence="1">
    <location>
        <begin position="640"/>
        <end position="675"/>
    </location>
</feature>
<name>A0A6G1INC4_9PLEO</name>